<keyword evidence="1" id="KW-1133">Transmembrane helix</keyword>
<reference evidence="4" key="1">
    <citation type="submission" date="2015-06" db="EMBL/GenBank/DDBJ databases">
        <title>Comparative genomics of Burkholderia leaf nodule symbionts.</title>
        <authorList>
            <person name="Carlier A."/>
            <person name="Eberl L."/>
            <person name="Pinto-Carbo M."/>
        </authorList>
    </citation>
    <scope>NUCLEOTIDE SEQUENCE [LARGE SCALE GENOMIC DNA]</scope>
    <source>
        <strain evidence="4">UZHbot4</strain>
    </source>
</reference>
<evidence type="ECO:0000313" key="4">
    <source>
        <dbReference type="Proteomes" id="UP000036959"/>
    </source>
</evidence>
<accession>A0A0L0MG75</accession>
<proteinExistence type="predicted"/>
<keyword evidence="4" id="KW-1185">Reference proteome</keyword>
<dbReference type="AlphaFoldDB" id="A0A0L0MG75"/>
<feature type="domain" description="YdbS-like PH" evidence="2">
    <location>
        <begin position="82"/>
        <end position="149"/>
    </location>
</feature>
<comment type="caution">
    <text evidence="3">The sequence shown here is derived from an EMBL/GenBank/DDBJ whole genome shotgun (WGS) entry which is preliminary data.</text>
</comment>
<protein>
    <recommendedName>
        <fullName evidence="2">YdbS-like PH domain-containing protein</fullName>
    </recommendedName>
</protein>
<dbReference type="InterPro" id="IPR005182">
    <property type="entry name" value="YdbS-like_PH"/>
</dbReference>
<evidence type="ECO:0000256" key="1">
    <source>
        <dbReference type="SAM" id="Phobius"/>
    </source>
</evidence>
<feature type="transmembrane region" description="Helical" evidence="1">
    <location>
        <begin position="61"/>
        <end position="83"/>
    </location>
</feature>
<sequence>MNRNLIEAMPTMDEPRVIFEGSPSQVVNLPTMIGNVLAAVVVLVAAHFAELRWHITPLVGLVPALLLVLRALFVCLQTAFVEIRIDVERITYRQGILNKEVSSLELFRIQHVTSFHPWWERPFGVGTVIVATSDSDAPRWRLAGLPDAESPAL</sequence>
<dbReference type="EMBL" id="LFJJ01000037">
    <property type="protein sequence ID" value="KND60969.1"/>
    <property type="molecule type" value="Genomic_DNA"/>
</dbReference>
<keyword evidence="1" id="KW-0812">Transmembrane</keyword>
<feature type="transmembrane region" description="Helical" evidence="1">
    <location>
        <begin position="26"/>
        <end position="49"/>
    </location>
</feature>
<dbReference type="RefSeq" id="WP_232316471.1">
    <property type="nucleotide sequence ID" value="NZ_LFJJ01000037.1"/>
</dbReference>
<dbReference type="PATRIC" id="fig|242163.4.peg.4847"/>
<organism evidence="3 4">
    <name type="scientific">Candidatus Burkholderia verschuerenii</name>
    <dbReference type="NCBI Taxonomy" id="242163"/>
    <lineage>
        <taxon>Bacteria</taxon>
        <taxon>Pseudomonadati</taxon>
        <taxon>Pseudomonadota</taxon>
        <taxon>Betaproteobacteria</taxon>
        <taxon>Burkholderiales</taxon>
        <taxon>Burkholderiaceae</taxon>
        <taxon>Burkholderia</taxon>
    </lineage>
</organism>
<evidence type="ECO:0000259" key="2">
    <source>
        <dbReference type="Pfam" id="PF03703"/>
    </source>
</evidence>
<evidence type="ECO:0000313" key="3">
    <source>
        <dbReference type="EMBL" id="KND60969.1"/>
    </source>
</evidence>
<dbReference type="Proteomes" id="UP000036959">
    <property type="component" value="Unassembled WGS sequence"/>
</dbReference>
<name>A0A0L0MG75_9BURK</name>
<keyword evidence="1" id="KW-0472">Membrane</keyword>
<dbReference type="Pfam" id="PF03703">
    <property type="entry name" value="bPH_2"/>
    <property type="match status" value="1"/>
</dbReference>
<gene>
    <name evidence="3" type="ORF">BVER_00842</name>
</gene>